<dbReference type="STRING" id="407821.A0A087UVA2"/>
<evidence type="ECO:0000313" key="5">
    <source>
        <dbReference type="EMBL" id="KFM81291.1"/>
    </source>
</evidence>
<keyword evidence="1" id="KW-0433">Leucine-rich repeat</keyword>
<dbReference type="OrthoDB" id="10034042at2759"/>
<comment type="similarity">
    <text evidence="3">Belongs to the PPP1R37 family.</text>
</comment>
<keyword evidence="2" id="KW-0677">Repeat</keyword>
<keyword evidence="6" id="KW-1185">Reference proteome</keyword>
<dbReference type="Gene3D" id="3.80.10.10">
    <property type="entry name" value="Ribonuclease Inhibitor"/>
    <property type="match status" value="4"/>
</dbReference>
<evidence type="ECO:0000256" key="1">
    <source>
        <dbReference type="ARBA" id="ARBA00022614"/>
    </source>
</evidence>
<dbReference type="PROSITE" id="PS51450">
    <property type="entry name" value="LRR"/>
    <property type="match status" value="1"/>
</dbReference>
<dbReference type="Proteomes" id="UP000054359">
    <property type="component" value="Unassembled WGS sequence"/>
</dbReference>
<dbReference type="EMBL" id="KK121821">
    <property type="protein sequence ID" value="KFM81291.1"/>
    <property type="molecule type" value="Genomic_DNA"/>
</dbReference>
<feature type="region of interest" description="Disordered" evidence="4">
    <location>
        <begin position="1"/>
        <end position="27"/>
    </location>
</feature>
<evidence type="ECO:0000313" key="6">
    <source>
        <dbReference type="Proteomes" id="UP000054359"/>
    </source>
</evidence>
<dbReference type="Pfam" id="PF13516">
    <property type="entry name" value="LRR_6"/>
    <property type="match status" value="4"/>
</dbReference>
<organism evidence="5 6">
    <name type="scientific">Stegodyphus mimosarum</name>
    <name type="common">African social velvet spider</name>
    <dbReference type="NCBI Taxonomy" id="407821"/>
    <lineage>
        <taxon>Eukaryota</taxon>
        <taxon>Metazoa</taxon>
        <taxon>Ecdysozoa</taxon>
        <taxon>Arthropoda</taxon>
        <taxon>Chelicerata</taxon>
        <taxon>Arachnida</taxon>
        <taxon>Araneae</taxon>
        <taxon>Araneomorphae</taxon>
        <taxon>Entelegynae</taxon>
        <taxon>Eresoidea</taxon>
        <taxon>Eresidae</taxon>
        <taxon>Stegodyphus</taxon>
    </lineage>
</organism>
<dbReference type="OMA" id="HFPVDEM"/>
<dbReference type="PANTHER" id="PTHR24112:SF9">
    <property type="entry name" value="PROTEIN PHOSPHATASE 1 REGULATORY SUBUNIT 37"/>
    <property type="match status" value="1"/>
</dbReference>
<evidence type="ECO:0000256" key="3">
    <source>
        <dbReference type="ARBA" id="ARBA00038315"/>
    </source>
</evidence>
<name>A0A087UVA2_STEMI</name>
<dbReference type="InterPro" id="IPR032675">
    <property type="entry name" value="LRR_dom_sf"/>
</dbReference>
<proteinExistence type="inferred from homology"/>
<reference evidence="5 6" key="1">
    <citation type="submission" date="2013-11" db="EMBL/GenBank/DDBJ databases">
        <title>Genome sequencing of Stegodyphus mimosarum.</title>
        <authorList>
            <person name="Bechsgaard J."/>
        </authorList>
    </citation>
    <scope>NUCLEOTIDE SEQUENCE [LARGE SCALE GENOMIC DNA]</scope>
</reference>
<dbReference type="CDD" id="cd00116">
    <property type="entry name" value="LRR_RI"/>
    <property type="match status" value="1"/>
</dbReference>
<dbReference type="AlphaFoldDB" id="A0A087UVA2"/>
<feature type="non-terminal residue" evidence="5">
    <location>
        <position position="730"/>
    </location>
</feature>
<protein>
    <submittedName>
        <fullName evidence="5">Protein phosphatase 1 regulatory subunit 37</fullName>
    </submittedName>
</protein>
<gene>
    <name evidence="5" type="ORF">X975_02556</name>
</gene>
<dbReference type="SUPFAM" id="SSF52047">
    <property type="entry name" value="RNI-like"/>
    <property type="match status" value="1"/>
</dbReference>
<evidence type="ECO:0000256" key="2">
    <source>
        <dbReference type="ARBA" id="ARBA00022737"/>
    </source>
</evidence>
<dbReference type="SMART" id="SM00368">
    <property type="entry name" value="LRR_RI"/>
    <property type="match status" value="6"/>
</dbReference>
<evidence type="ECO:0000256" key="4">
    <source>
        <dbReference type="SAM" id="MobiDB-lite"/>
    </source>
</evidence>
<dbReference type="PANTHER" id="PTHR24112">
    <property type="entry name" value="LEUCINE-RICH REPEAT, ISOFORM F-RELATED"/>
    <property type="match status" value="1"/>
</dbReference>
<feature type="compositionally biased region" description="Polar residues" evidence="4">
    <location>
        <begin position="1"/>
        <end position="25"/>
    </location>
</feature>
<dbReference type="InterPro" id="IPR051279">
    <property type="entry name" value="PP1-Reg/Actin-Interact_Protein"/>
</dbReference>
<accession>A0A087UVA2</accession>
<dbReference type="InterPro" id="IPR001611">
    <property type="entry name" value="Leu-rich_rpt"/>
</dbReference>
<sequence length="730" mass="80603">MSCSTSISAPSTPTEQAKQLHTNVSVKKKGKRNSRVHFPVDEMLVTCYLEPPDPWSKVYSNTLNTLTTAYMAACDKQGIKPLTCVLDQLQEFESCSHKLESNPRTFDLSILGEKLTVKHCEALEEVLRRLQFNLVDLEGCYLEDEGAAAFFDMIEYYDSAVQLNISFTKHIDCRGWQACSRMLKKTTSLVHLNARSTGLNEQVLLIVGRALRLGSNLVTLHFENCGIFGRCLVILVAALKLNTTLRELFLAENKISPADGFQLGNLLRTNTHLELLDLSNNKLGDDGLTHLMESLGQQSNTSGRGLSTLILWNNELTVKGMPCVARALTSARALRKLNLGSNGITSAGIIEMKQSFICNRTVEILELENAGITSEGASALAEYISQNPFLQKLDIRGNDIRLDGLKALSQAMMKNQNVVSLKVDPTSMDLSEPIKDRQHELQEITKFCQRNKEAKNSLPPQDAQLSTLFNGIFSHVLPTSLPAELQQQGSNKLVNSNASQNSLRGRFRVSVVLNSQENTTVEVSKPAPQAARSLSLDASYFSVASDYKSRLYSSRFPATCTDEPQKNSSSDGLVSDRVKWLEDLSVSENVNTDSMRSFSSENSEQSSCGISKNLAANSDVFLPGVEMKAKEVAERKGLNLALNSNPCDPPEAEQKVRRLSSPTISSAPPLSRKTHSIKCCKELEGLDLRSTVPLSPTRLCESFDFPEPDNEVPLNTQMNLKSSHTVYMVH</sequence>